<dbReference type="Proteomes" id="UP000177141">
    <property type="component" value="Unassembled WGS sequence"/>
</dbReference>
<dbReference type="EMBL" id="MGAL01000035">
    <property type="protein sequence ID" value="OGK47181.1"/>
    <property type="molecule type" value="Genomic_DNA"/>
</dbReference>
<evidence type="ECO:0000313" key="1">
    <source>
        <dbReference type="EMBL" id="OGK47181.1"/>
    </source>
</evidence>
<reference evidence="1 2" key="1">
    <citation type="journal article" date="2016" name="Nat. Commun.">
        <title>Thousands of microbial genomes shed light on interconnected biogeochemical processes in an aquifer system.</title>
        <authorList>
            <person name="Anantharaman K."/>
            <person name="Brown C.T."/>
            <person name="Hug L.A."/>
            <person name="Sharon I."/>
            <person name="Castelle C.J."/>
            <person name="Probst A.J."/>
            <person name="Thomas B.C."/>
            <person name="Singh A."/>
            <person name="Wilkins M.J."/>
            <person name="Karaoz U."/>
            <person name="Brodie E.L."/>
            <person name="Williams K.H."/>
            <person name="Hubbard S.S."/>
            <person name="Banfield J.F."/>
        </authorList>
    </citation>
    <scope>NUCLEOTIDE SEQUENCE [LARGE SCALE GENOMIC DNA]</scope>
</reference>
<dbReference type="InterPro" id="IPR027417">
    <property type="entry name" value="P-loop_NTPase"/>
</dbReference>
<gene>
    <name evidence="1" type="ORF">A3A93_04060</name>
</gene>
<proteinExistence type="predicted"/>
<dbReference type="PANTHER" id="PTHR11669">
    <property type="entry name" value="REPLICATION FACTOR C / DNA POLYMERASE III GAMMA-TAU SUBUNIT"/>
    <property type="match status" value="1"/>
</dbReference>
<accession>A0A1F7IV00</accession>
<dbReference type="STRING" id="1802061.A3A93_04060"/>
<protein>
    <recommendedName>
        <fullName evidence="3">DNA polymerase III subunit delta</fullName>
    </recommendedName>
</protein>
<dbReference type="SUPFAM" id="SSF52540">
    <property type="entry name" value="P-loop containing nucleoside triphosphate hydrolases"/>
    <property type="match status" value="1"/>
</dbReference>
<organism evidence="1 2">
    <name type="scientific">Candidatus Roizmanbacteria bacterium RIFCSPLOWO2_01_FULL_38_12</name>
    <dbReference type="NCBI Taxonomy" id="1802061"/>
    <lineage>
        <taxon>Bacteria</taxon>
        <taxon>Candidatus Roizmaniibacteriota</taxon>
    </lineage>
</organism>
<sequence>MLIYAKMQDDKQMLPLLIHSPSRVPDFLFLKDVEELKNFDKSFIVKISPIETRITIDQVRNLRKDIRVSTNKTRFIVIEMFDSATAEAQNAMLKMLEESSNSNQFVLLIQNLEFVLPTIRSRCKIIKTDNKKTMSLNSKNEFDDIADMFCGAPTTALFNLPQLQTRDRSSAVGIMYGLLLSLRKRVNRGDNNAIHLANKIFKLLFNLQFNNMNPQLAIDAIICSALVRVTRNA</sequence>
<name>A0A1F7IV00_9BACT</name>
<evidence type="ECO:0008006" key="3">
    <source>
        <dbReference type="Google" id="ProtNLM"/>
    </source>
</evidence>
<comment type="caution">
    <text evidence="1">The sequence shown here is derived from an EMBL/GenBank/DDBJ whole genome shotgun (WGS) entry which is preliminary data.</text>
</comment>
<dbReference type="PANTHER" id="PTHR11669:SF8">
    <property type="entry name" value="DNA POLYMERASE III SUBUNIT DELTA"/>
    <property type="match status" value="1"/>
</dbReference>
<dbReference type="InterPro" id="IPR050238">
    <property type="entry name" value="DNA_Rep/Repair_Clamp_Loader"/>
</dbReference>
<dbReference type="GO" id="GO:0006261">
    <property type="term" value="P:DNA-templated DNA replication"/>
    <property type="evidence" value="ECO:0007669"/>
    <property type="project" value="TreeGrafter"/>
</dbReference>
<dbReference type="Pfam" id="PF13177">
    <property type="entry name" value="DNA_pol3_delta2"/>
    <property type="match status" value="1"/>
</dbReference>
<evidence type="ECO:0000313" key="2">
    <source>
        <dbReference type="Proteomes" id="UP000177141"/>
    </source>
</evidence>
<dbReference type="AlphaFoldDB" id="A0A1F7IV00"/>
<dbReference type="Gene3D" id="3.40.50.300">
    <property type="entry name" value="P-loop containing nucleotide triphosphate hydrolases"/>
    <property type="match status" value="1"/>
</dbReference>